<keyword evidence="7" id="KW-1185">Reference proteome</keyword>
<dbReference type="InterPro" id="IPR049704">
    <property type="entry name" value="Aminotrans_3_PPA_site"/>
</dbReference>
<dbReference type="RefSeq" id="WP_225564868.1">
    <property type="nucleotide sequence ID" value="NZ_JAIXCQ010000004.1"/>
</dbReference>
<evidence type="ECO:0000256" key="5">
    <source>
        <dbReference type="RuleBase" id="RU003560"/>
    </source>
</evidence>
<dbReference type="InterPro" id="IPR005814">
    <property type="entry name" value="Aminotrans_3"/>
</dbReference>
<dbReference type="Gene3D" id="3.40.640.10">
    <property type="entry name" value="Type I PLP-dependent aspartate aminotransferase-like (Major domain)"/>
    <property type="match status" value="1"/>
</dbReference>
<dbReference type="Gene3D" id="3.90.1150.10">
    <property type="entry name" value="Aspartate Aminotransferase, domain 1"/>
    <property type="match status" value="1"/>
</dbReference>
<evidence type="ECO:0000256" key="1">
    <source>
        <dbReference type="ARBA" id="ARBA00001933"/>
    </source>
</evidence>
<evidence type="ECO:0000256" key="4">
    <source>
        <dbReference type="ARBA" id="ARBA00022898"/>
    </source>
</evidence>
<dbReference type="EMBL" id="JAIXCQ010000004">
    <property type="protein sequence ID" value="MCA5893093.1"/>
    <property type="molecule type" value="Genomic_DNA"/>
</dbReference>
<dbReference type="Pfam" id="PF00202">
    <property type="entry name" value="Aminotran_3"/>
    <property type="match status" value="1"/>
</dbReference>
<evidence type="ECO:0000256" key="3">
    <source>
        <dbReference type="ARBA" id="ARBA00022679"/>
    </source>
</evidence>
<dbReference type="EC" id="2.6.1.11" evidence="6"/>
<evidence type="ECO:0000256" key="2">
    <source>
        <dbReference type="ARBA" id="ARBA00022576"/>
    </source>
</evidence>
<evidence type="ECO:0000313" key="7">
    <source>
        <dbReference type="Proteomes" id="UP001319870"/>
    </source>
</evidence>
<comment type="caution">
    <text evidence="6">The sequence shown here is derived from an EMBL/GenBank/DDBJ whole genome shotgun (WGS) entry which is preliminary data.</text>
</comment>
<evidence type="ECO:0000313" key="6">
    <source>
        <dbReference type="EMBL" id="MCA5893093.1"/>
    </source>
</evidence>
<organism evidence="6 7">
    <name type="scientific">Isoptericola luteus</name>
    <dbReference type="NCBI Taxonomy" id="2879484"/>
    <lineage>
        <taxon>Bacteria</taxon>
        <taxon>Bacillati</taxon>
        <taxon>Actinomycetota</taxon>
        <taxon>Actinomycetes</taxon>
        <taxon>Micrococcales</taxon>
        <taxon>Promicromonosporaceae</taxon>
        <taxon>Isoptericola</taxon>
    </lineage>
</organism>
<dbReference type="InterPro" id="IPR015422">
    <property type="entry name" value="PyrdxlP-dep_Trfase_small"/>
</dbReference>
<keyword evidence="3 6" id="KW-0808">Transferase</keyword>
<dbReference type="PROSITE" id="PS00600">
    <property type="entry name" value="AA_TRANSFER_CLASS_3"/>
    <property type="match status" value="1"/>
</dbReference>
<dbReference type="Proteomes" id="UP001319870">
    <property type="component" value="Unassembled WGS sequence"/>
</dbReference>
<reference evidence="6 7" key="1">
    <citation type="submission" date="2021-09" db="EMBL/GenBank/DDBJ databases">
        <title>Isoptericola luteus sp. nov., a novel bacterium isolated from Harbin, the capital city of Heilongjiang province.</title>
        <authorList>
            <person name="Li J."/>
        </authorList>
    </citation>
    <scope>NUCLEOTIDE SEQUENCE [LARGE SCALE GENOMIC DNA]</scope>
    <source>
        <strain evidence="6 7">NEAU-Y5</strain>
    </source>
</reference>
<protein>
    <submittedName>
        <fullName evidence="6">Acetylornithine transaminase</fullName>
        <ecNumber evidence="6">2.6.1.11</ecNumber>
    </submittedName>
</protein>
<keyword evidence="4 5" id="KW-0663">Pyridoxal phosphate</keyword>
<dbReference type="GO" id="GO:0003992">
    <property type="term" value="F:N2-acetyl-L-ornithine:2-oxoglutarate 5-aminotransferase activity"/>
    <property type="evidence" value="ECO:0007669"/>
    <property type="project" value="UniProtKB-EC"/>
</dbReference>
<dbReference type="PANTHER" id="PTHR11986">
    <property type="entry name" value="AMINOTRANSFERASE CLASS III"/>
    <property type="match status" value="1"/>
</dbReference>
<dbReference type="PIRSF" id="PIRSF000521">
    <property type="entry name" value="Transaminase_4ab_Lys_Orn"/>
    <property type="match status" value="1"/>
</dbReference>
<proteinExistence type="inferred from homology"/>
<sequence>MSDDLEQATGGVLAGDSGAAWTRRYTGAVMDTFGPPQRVLVRGEGAYVWDADGRRYLDLLAGIAVNALGHAHPTLTAAISAQLGTLGHVSNFFATPTQIALAERLLHLAGAPDGSRVFFTNSGTEAVEAAFKMARRNRGHDGTRTRVLALDGGFHGRSMGALALTSKAAYREPFEPLPGGVEHLPFGDAAALEEAFSPAAVAERGGVAALVVEPVQGEAGVRTLPTGYLAHARRLTAASGALLVLDEVQTGVGRTGAWFAFQQPEIGGGVVPDVVTVAKGLGGGFPVGAAIALGEHAATLLGRGQHGTTFGGNPVAAAAGLATLGVIERDGLLANVRRVGEALRSGIEGSGNPLVDGVRGHGLLFAVRLTRPVAAQVAAAALDAGLIVNAVAPDAIRLAPPLILTADQAGDVARFFADVTVPADLPADLPDEREH</sequence>
<dbReference type="NCBIfam" id="NF002874">
    <property type="entry name" value="PRK03244.1"/>
    <property type="match status" value="1"/>
</dbReference>
<dbReference type="CDD" id="cd00610">
    <property type="entry name" value="OAT_like"/>
    <property type="match status" value="1"/>
</dbReference>
<comment type="similarity">
    <text evidence="5">Belongs to the class-III pyridoxal-phosphate-dependent aminotransferase family.</text>
</comment>
<keyword evidence="2 6" id="KW-0032">Aminotransferase</keyword>
<dbReference type="InterPro" id="IPR015421">
    <property type="entry name" value="PyrdxlP-dep_Trfase_major"/>
</dbReference>
<dbReference type="PANTHER" id="PTHR11986:SF79">
    <property type="entry name" value="ACETYLORNITHINE AMINOTRANSFERASE, MITOCHONDRIAL"/>
    <property type="match status" value="1"/>
</dbReference>
<comment type="cofactor">
    <cofactor evidence="1">
        <name>pyridoxal 5'-phosphate</name>
        <dbReference type="ChEBI" id="CHEBI:597326"/>
    </cofactor>
</comment>
<dbReference type="InterPro" id="IPR015424">
    <property type="entry name" value="PyrdxlP-dep_Trfase"/>
</dbReference>
<dbReference type="SUPFAM" id="SSF53383">
    <property type="entry name" value="PLP-dependent transferases"/>
    <property type="match status" value="1"/>
</dbReference>
<name>A0ABS7ZDI4_9MICO</name>
<accession>A0ABS7ZDI4</accession>
<dbReference type="InterPro" id="IPR050103">
    <property type="entry name" value="Class-III_PLP-dep_AT"/>
</dbReference>
<gene>
    <name evidence="6" type="ORF">LEP48_06955</name>
</gene>